<feature type="domain" description="Putative type VI secretion system Rhs element associated Vgr" evidence="2">
    <location>
        <begin position="2"/>
        <end position="93"/>
    </location>
</feature>
<dbReference type="Proteomes" id="UP000654304">
    <property type="component" value="Unassembled WGS sequence"/>
</dbReference>
<comment type="caution">
    <text evidence="3">The sequence shown here is derived from an EMBL/GenBank/DDBJ whole genome shotgun (WGS) entry which is preliminary data.</text>
</comment>
<evidence type="ECO:0000313" key="4">
    <source>
        <dbReference type="Proteomes" id="UP000654304"/>
    </source>
</evidence>
<feature type="region of interest" description="Disordered" evidence="1">
    <location>
        <begin position="1"/>
        <end position="47"/>
    </location>
</feature>
<gene>
    <name evidence="3" type="ORF">H8K43_18745</name>
</gene>
<dbReference type="Pfam" id="PF13296">
    <property type="entry name" value="T6SS_Vgr"/>
    <property type="match status" value="1"/>
</dbReference>
<protein>
    <submittedName>
        <fullName evidence="3">Type VI secretion system Vgr family protein</fullName>
    </submittedName>
</protein>
<organism evidence="3 4">
    <name type="scientific">Undibacterium curvum</name>
    <dbReference type="NCBI Taxonomy" id="2762294"/>
    <lineage>
        <taxon>Bacteria</taxon>
        <taxon>Pseudomonadati</taxon>
        <taxon>Pseudomonadota</taxon>
        <taxon>Betaproteobacteria</taxon>
        <taxon>Burkholderiales</taxon>
        <taxon>Oxalobacteraceae</taxon>
        <taxon>Undibacterium</taxon>
    </lineage>
</organism>
<reference evidence="3 4" key="1">
    <citation type="submission" date="2020-08" db="EMBL/GenBank/DDBJ databases">
        <title>Novel species isolated from subtropical streams in China.</title>
        <authorList>
            <person name="Lu H."/>
        </authorList>
    </citation>
    <scope>NUCLEOTIDE SEQUENCE [LARGE SCALE GENOMIC DNA]</scope>
    <source>
        <strain evidence="3 4">CY22W</strain>
    </source>
</reference>
<dbReference type="EMBL" id="JACOGD010000036">
    <property type="protein sequence ID" value="MBC3933710.1"/>
    <property type="molecule type" value="Genomic_DNA"/>
</dbReference>
<name>A0ABR7A9W8_9BURK</name>
<feature type="compositionally biased region" description="Basic and acidic residues" evidence="1">
    <location>
        <begin position="23"/>
        <end position="34"/>
    </location>
</feature>
<feature type="region of interest" description="Disordered" evidence="1">
    <location>
        <begin position="61"/>
        <end position="124"/>
    </location>
</feature>
<keyword evidence="4" id="KW-1185">Reference proteome</keyword>
<feature type="non-terminal residue" evidence="3">
    <location>
        <position position="1"/>
    </location>
</feature>
<accession>A0ABR7A9W8</accession>
<feature type="non-terminal residue" evidence="3">
    <location>
        <position position="124"/>
    </location>
</feature>
<dbReference type="InterPro" id="IPR028244">
    <property type="entry name" value="T6SS_Rhs_Vgr_dom"/>
</dbReference>
<evidence type="ECO:0000313" key="3">
    <source>
        <dbReference type="EMBL" id="MBC3933710.1"/>
    </source>
</evidence>
<dbReference type="RefSeq" id="WP_186905263.1">
    <property type="nucleotide sequence ID" value="NZ_JACOGD010000036.1"/>
</dbReference>
<proteinExistence type="predicted"/>
<feature type="compositionally biased region" description="Polar residues" evidence="1">
    <location>
        <begin position="64"/>
        <end position="78"/>
    </location>
</feature>
<feature type="compositionally biased region" description="Polar residues" evidence="1">
    <location>
        <begin position="105"/>
        <end position="124"/>
    </location>
</feature>
<feature type="compositionally biased region" description="Low complexity" evidence="1">
    <location>
        <begin position="87"/>
        <end position="104"/>
    </location>
</feature>
<evidence type="ECO:0000256" key="1">
    <source>
        <dbReference type="SAM" id="MobiDB-lite"/>
    </source>
</evidence>
<evidence type="ECO:0000259" key="2">
    <source>
        <dbReference type="Pfam" id="PF13296"/>
    </source>
</evidence>
<sequence>AQQIQLQLRSDHQHSQLSLGHITRIDNNRGRQDPRGQGFELRTDGHGAVRAKDGLLISSEARPQAQQHHTSLNESANRLQHAHNLHASLADAAQQAGAQEASDQPQVAQDLEQQNAEIAGSANK</sequence>